<evidence type="ECO:0000256" key="1">
    <source>
        <dbReference type="SAM" id="MobiDB-lite"/>
    </source>
</evidence>
<evidence type="ECO:0000313" key="3">
    <source>
        <dbReference type="Proteomes" id="UP001149165"/>
    </source>
</evidence>
<keyword evidence="3" id="KW-1185">Reference proteome</keyword>
<feature type="compositionally biased region" description="Polar residues" evidence="1">
    <location>
        <begin position="17"/>
        <end position="26"/>
    </location>
</feature>
<name>A0A9W9GDD7_9EURO</name>
<proteinExistence type="predicted"/>
<accession>A0A9W9GDD7</accession>
<evidence type="ECO:0008006" key="4">
    <source>
        <dbReference type="Google" id="ProtNLM"/>
    </source>
</evidence>
<feature type="compositionally biased region" description="Basic and acidic residues" evidence="1">
    <location>
        <begin position="184"/>
        <end position="205"/>
    </location>
</feature>
<dbReference type="EMBL" id="JAPQKH010000001">
    <property type="protein sequence ID" value="KAJ5116260.1"/>
    <property type="molecule type" value="Genomic_DNA"/>
</dbReference>
<dbReference type="Proteomes" id="UP001149165">
    <property type="component" value="Unassembled WGS sequence"/>
</dbReference>
<dbReference type="PANTHER" id="PTHR40132:SF1">
    <property type="entry name" value="PRE-MRNA-SPLICING FACTOR 38B"/>
    <property type="match status" value="1"/>
</dbReference>
<dbReference type="PANTHER" id="PTHR40132">
    <property type="entry name" value="PRE-MRNA-SPLICING FACTOR 38B"/>
    <property type="match status" value="1"/>
</dbReference>
<comment type="caution">
    <text evidence="2">The sequence shown here is derived from an EMBL/GenBank/DDBJ whole genome shotgun (WGS) entry which is preliminary data.</text>
</comment>
<feature type="compositionally biased region" description="Basic and acidic residues" evidence="1">
    <location>
        <begin position="137"/>
        <end position="174"/>
    </location>
</feature>
<protein>
    <recommendedName>
        <fullName evidence="4">Pre-mRNA-splicing factor 38B</fullName>
    </recommendedName>
</protein>
<dbReference type="OrthoDB" id="2431475at2759"/>
<feature type="compositionally biased region" description="Basic and acidic residues" evidence="1">
    <location>
        <begin position="219"/>
        <end position="231"/>
    </location>
</feature>
<organism evidence="2 3">
    <name type="scientific">Penicillium angulare</name>
    <dbReference type="NCBI Taxonomy" id="116970"/>
    <lineage>
        <taxon>Eukaryota</taxon>
        <taxon>Fungi</taxon>
        <taxon>Dikarya</taxon>
        <taxon>Ascomycota</taxon>
        <taxon>Pezizomycotina</taxon>
        <taxon>Eurotiomycetes</taxon>
        <taxon>Eurotiomycetidae</taxon>
        <taxon>Eurotiales</taxon>
        <taxon>Aspergillaceae</taxon>
        <taxon>Penicillium</taxon>
    </lineage>
</organism>
<reference evidence="2" key="1">
    <citation type="submission" date="2022-11" db="EMBL/GenBank/DDBJ databases">
        <authorList>
            <person name="Petersen C."/>
        </authorList>
    </citation>
    <scope>NUCLEOTIDE SEQUENCE</scope>
    <source>
        <strain evidence="2">IBT 30069</strain>
    </source>
</reference>
<feature type="compositionally biased region" description="Basic and acidic residues" evidence="1">
    <location>
        <begin position="90"/>
        <end position="111"/>
    </location>
</feature>
<gene>
    <name evidence="2" type="ORF">N7456_000608</name>
</gene>
<evidence type="ECO:0000313" key="2">
    <source>
        <dbReference type="EMBL" id="KAJ5116260.1"/>
    </source>
</evidence>
<dbReference type="AlphaFoldDB" id="A0A9W9GDD7"/>
<feature type="region of interest" description="Disordered" evidence="1">
    <location>
        <begin position="13"/>
        <end position="337"/>
    </location>
</feature>
<reference evidence="2" key="2">
    <citation type="journal article" date="2023" name="IMA Fungus">
        <title>Comparative genomic study of the Penicillium genus elucidates a diverse pangenome and 15 lateral gene transfer events.</title>
        <authorList>
            <person name="Petersen C."/>
            <person name="Sorensen T."/>
            <person name="Nielsen M.R."/>
            <person name="Sondergaard T.E."/>
            <person name="Sorensen J.L."/>
            <person name="Fitzpatrick D.A."/>
            <person name="Frisvad J.C."/>
            <person name="Nielsen K.L."/>
        </authorList>
    </citation>
    <scope>NUCLEOTIDE SEQUENCE</scope>
    <source>
        <strain evidence="2">IBT 30069</strain>
    </source>
</reference>
<feature type="compositionally biased region" description="Basic residues" evidence="1">
    <location>
        <begin position="112"/>
        <end position="121"/>
    </location>
</feature>
<feature type="compositionally biased region" description="Basic and acidic residues" evidence="1">
    <location>
        <begin position="49"/>
        <end position="73"/>
    </location>
</feature>
<sequence length="428" mass="50456">MDDDYVAQVLAKEARESSQNYSSNGLSAFMPRKPTGNAPKPNTRFLRHLIKETDTHNTALKRKEEREARERMRALRKQTAAASESTSHSSRRDRASTRDTERSRHDHDDRHRSHRRRHRSRSTSTDRDRSRRHRHRDEKDRDRTTDDRHDRSERREPRKHESSRTSRRDRERSYSRSRSRSPRRGRDRDRTSKSHRSERSRRAESPSRPQSSHSHRKSRESEHRSRREEQTSSHQHRLTPPKPHEPRESKLSTTTKQRRDYSEDSDPLEDLVGPLHPSTAKSEAPIRSRGRGAYRSNTSNIDAHFASDYDPTLDIQPDEDEGNNTKQSTRRHVTGLMTGEDDWDMALEALRDRTKWKQKGEERLRAAGINENAIDRWKKEPAFTGLDGERRPEDVRWFKSGEGREWDRGKFVDDEGHIDVRAAWPKST</sequence>